<name>A0A916VHF4_9LACO</name>
<dbReference type="SUPFAM" id="SSF55048">
    <property type="entry name" value="Probable ACP-binding domain of malonyl-CoA ACP transacylase"/>
    <property type="match status" value="1"/>
</dbReference>
<evidence type="ECO:0000256" key="5">
    <source>
        <dbReference type="PIRSR" id="PIRSR000446-1"/>
    </source>
</evidence>
<evidence type="ECO:0000256" key="3">
    <source>
        <dbReference type="ARBA" id="ARBA00048462"/>
    </source>
</evidence>
<organism evidence="7 8">
    <name type="scientific">Lactobacillus corticis</name>
    <dbReference type="NCBI Taxonomy" id="2201249"/>
    <lineage>
        <taxon>Bacteria</taxon>
        <taxon>Bacillati</taxon>
        <taxon>Bacillota</taxon>
        <taxon>Bacilli</taxon>
        <taxon>Lactobacillales</taxon>
        <taxon>Lactobacillaceae</taxon>
        <taxon>Lactobacillus</taxon>
    </lineage>
</organism>
<dbReference type="Gene3D" id="3.30.70.250">
    <property type="entry name" value="Malonyl-CoA ACP transacylase, ACP-binding"/>
    <property type="match status" value="1"/>
</dbReference>
<dbReference type="GO" id="GO:0005829">
    <property type="term" value="C:cytosol"/>
    <property type="evidence" value="ECO:0007669"/>
    <property type="project" value="TreeGrafter"/>
</dbReference>
<gene>
    <name evidence="7" type="primary">fabD</name>
    <name evidence="7" type="ORF">LCB40_04620</name>
</gene>
<dbReference type="Pfam" id="PF00698">
    <property type="entry name" value="Acyl_transf_1"/>
    <property type="match status" value="1"/>
</dbReference>
<keyword evidence="2 4" id="KW-0012">Acyltransferase</keyword>
<dbReference type="InterPro" id="IPR016035">
    <property type="entry name" value="Acyl_Trfase/lysoPLipase"/>
</dbReference>
<dbReference type="Gene3D" id="3.40.366.10">
    <property type="entry name" value="Malonyl-Coenzyme A Acyl Carrier Protein, domain 2"/>
    <property type="match status" value="1"/>
</dbReference>
<keyword evidence="1 4" id="KW-0808">Transferase</keyword>
<comment type="catalytic activity">
    <reaction evidence="3 4">
        <text>holo-[ACP] + malonyl-CoA = malonyl-[ACP] + CoA</text>
        <dbReference type="Rhea" id="RHEA:41792"/>
        <dbReference type="Rhea" id="RHEA-COMP:9623"/>
        <dbReference type="Rhea" id="RHEA-COMP:9685"/>
        <dbReference type="ChEBI" id="CHEBI:57287"/>
        <dbReference type="ChEBI" id="CHEBI:57384"/>
        <dbReference type="ChEBI" id="CHEBI:64479"/>
        <dbReference type="ChEBI" id="CHEBI:78449"/>
        <dbReference type="EC" id="2.3.1.39"/>
    </reaction>
</comment>
<dbReference type="EMBL" id="BMAY01000003">
    <property type="protein sequence ID" value="GFZ26582.1"/>
    <property type="molecule type" value="Genomic_DNA"/>
</dbReference>
<dbReference type="PIRSF" id="PIRSF000446">
    <property type="entry name" value="Mct"/>
    <property type="match status" value="1"/>
</dbReference>
<protein>
    <recommendedName>
        <fullName evidence="4">Malonyl CoA-acyl carrier protein transacylase</fullName>
        <ecNumber evidence="4">2.3.1.39</ecNumber>
    </recommendedName>
</protein>
<comment type="similarity">
    <text evidence="4">Belongs to the fabD family.</text>
</comment>
<feature type="domain" description="Malonyl-CoA:ACP transacylase (MAT)" evidence="6">
    <location>
        <begin position="6"/>
        <end position="297"/>
    </location>
</feature>
<evidence type="ECO:0000313" key="7">
    <source>
        <dbReference type="EMBL" id="GFZ26582.1"/>
    </source>
</evidence>
<dbReference type="AlphaFoldDB" id="A0A916VHF4"/>
<evidence type="ECO:0000256" key="4">
    <source>
        <dbReference type="PIRNR" id="PIRNR000446"/>
    </source>
</evidence>
<dbReference type="Proteomes" id="UP000677218">
    <property type="component" value="Unassembled WGS sequence"/>
</dbReference>
<dbReference type="SUPFAM" id="SSF52151">
    <property type="entry name" value="FabD/lysophospholipase-like"/>
    <property type="match status" value="1"/>
</dbReference>
<evidence type="ECO:0000259" key="6">
    <source>
        <dbReference type="SMART" id="SM00827"/>
    </source>
</evidence>
<dbReference type="PANTHER" id="PTHR42681:SF1">
    <property type="entry name" value="MALONYL-COA-ACYL CARRIER PROTEIN TRANSACYLASE, MITOCHONDRIAL"/>
    <property type="match status" value="1"/>
</dbReference>
<dbReference type="InterPro" id="IPR050858">
    <property type="entry name" value="Mal-CoA-ACP_Trans/PKS_FabD"/>
</dbReference>
<dbReference type="PANTHER" id="PTHR42681">
    <property type="entry name" value="MALONYL-COA-ACYL CARRIER PROTEIN TRANSACYLASE, MITOCHONDRIAL"/>
    <property type="match status" value="1"/>
</dbReference>
<proteinExistence type="inferred from homology"/>
<sequence>MKFGILFAGQGAQKPGMGLDFLADPTFSQVIETAHQATGLDIVKIMASENGELDQTNYVQPALVAVSVGIYKMLERDCPNLSLAGMMGLSLGEYAALIASGMLDEATGFKLVADRGQYMQTDCEEFPGKMAALVLPDLTKVSQIVRETGAVVANYNSPAQVVIGGRAEAVEAAISKIRAAKAAKKVVPLHVRGAFHTRFMNNSKAKLAKRLEKVEFKNSLVPVISNTTVKPFDLASVKTVLAQQVASPTHFGADLAYLNEHGGLTATLEIGPGKTLSTFAKQTNRQLKRFNISNLADYQAFIKEQADGFKQ</sequence>
<evidence type="ECO:0000256" key="1">
    <source>
        <dbReference type="ARBA" id="ARBA00022679"/>
    </source>
</evidence>
<dbReference type="InterPro" id="IPR014043">
    <property type="entry name" value="Acyl_transferase_dom"/>
</dbReference>
<dbReference type="SMART" id="SM00827">
    <property type="entry name" value="PKS_AT"/>
    <property type="match status" value="1"/>
</dbReference>
<comment type="caution">
    <text evidence="7">The sequence shown here is derived from an EMBL/GenBank/DDBJ whole genome shotgun (WGS) entry which is preliminary data.</text>
</comment>
<dbReference type="RefSeq" id="WP_212780288.1">
    <property type="nucleotide sequence ID" value="NZ_BMAY01000003.1"/>
</dbReference>
<dbReference type="InterPro" id="IPR024925">
    <property type="entry name" value="Malonyl_CoA-ACP_transAc"/>
</dbReference>
<dbReference type="EC" id="2.3.1.39" evidence="4"/>
<dbReference type="InterPro" id="IPR001227">
    <property type="entry name" value="Ac_transferase_dom_sf"/>
</dbReference>
<keyword evidence="8" id="KW-1185">Reference proteome</keyword>
<reference evidence="7" key="1">
    <citation type="submission" date="2020-08" db="EMBL/GenBank/DDBJ databases">
        <title>Taxonomic study for Lactobacillus species isolated from hardwood bark.</title>
        <authorList>
            <person name="Tohno M."/>
            <person name="Tanizawa Y."/>
        </authorList>
    </citation>
    <scope>NUCLEOTIDE SEQUENCE</scope>
    <source>
        <strain evidence="7">B40</strain>
    </source>
</reference>
<dbReference type="InterPro" id="IPR016036">
    <property type="entry name" value="Malonyl_transacylase_ACP-bd"/>
</dbReference>
<accession>A0A916VHF4</accession>
<dbReference type="GO" id="GO:0006633">
    <property type="term" value="P:fatty acid biosynthetic process"/>
    <property type="evidence" value="ECO:0007669"/>
    <property type="project" value="TreeGrafter"/>
</dbReference>
<dbReference type="GO" id="GO:0004314">
    <property type="term" value="F:[acyl-carrier-protein] S-malonyltransferase activity"/>
    <property type="evidence" value="ECO:0007669"/>
    <property type="project" value="UniProtKB-EC"/>
</dbReference>
<evidence type="ECO:0000256" key="2">
    <source>
        <dbReference type="ARBA" id="ARBA00023315"/>
    </source>
</evidence>
<evidence type="ECO:0000313" key="8">
    <source>
        <dbReference type="Proteomes" id="UP000677218"/>
    </source>
</evidence>
<feature type="active site" evidence="5">
    <location>
        <position position="196"/>
    </location>
</feature>
<feature type="active site" evidence="5">
    <location>
        <position position="90"/>
    </location>
</feature>